<comment type="function">
    <text evidence="4">Catalyzes the complicated ring closure reaction between the two acyclic compounds 1-deoxy-D-xylulose-5-phosphate (DXP) and 3-amino-2-oxopropyl phosphate (1-amino-acetone-3-phosphate or AAP) to form pyridoxine 5'-phosphate (PNP) and inorganic phosphate.</text>
</comment>
<dbReference type="RefSeq" id="WP_072427201.1">
    <property type="nucleotide sequence ID" value="NZ_FPKR01000002.1"/>
</dbReference>
<feature type="binding site" evidence="4">
    <location>
        <position position="50"/>
    </location>
    <ligand>
        <name>1-deoxy-D-xylulose 5-phosphate</name>
        <dbReference type="ChEBI" id="CHEBI:57792"/>
    </ligand>
</feature>
<feature type="binding site" evidence="4">
    <location>
        <position position="45"/>
    </location>
    <ligand>
        <name>1-deoxy-D-xylulose 5-phosphate</name>
        <dbReference type="ChEBI" id="CHEBI:57792"/>
    </ligand>
</feature>
<evidence type="ECO:0000256" key="4">
    <source>
        <dbReference type="HAMAP-Rule" id="MF_00279"/>
    </source>
</evidence>
<dbReference type="NCBIfam" id="NF003626">
    <property type="entry name" value="PRK05265.1-4"/>
    <property type="match status" value="1"/>
</dbReference>
<dbReference type="AlphaFoldDB" id="A0A1K2H7Q6"/>
<dbReference type="OrthoDB" id="9806590at2"/>
<feature type="active site" description="Proton acceptor" evidence="4">
    <location>
        <position position="43"/>
    </location>
</feature>
<evidence type="ECO:0000313" key="7">
    <source>
        <dbReference type="Proteomes" id="UP000186513"/>
    </source>
</evidence>
<feature type="binding site" evidence="4">
    <location>
        <position position="110"/>
    </location>
    <ligand>
        <name>1-deoxy-D-xylulose 5-phosphate</name>
        <dbReference type="ChEBI" id="CHEBI:57792"/>
    </ligand>
</feature>
<keyword evidence="7" id="KW-1185">Reference proteome</keyword>
<comment type="similarity">
    <text evidence="4">Belongs to the PNP synthase family.</text>
</comment>
<dbReference type="Gene3D" id="3.20.20.70">
    <property type="entry name" value="Aldolase class I"/>
    <property type="match status" value="1"/>
</dbReference>
<proteinExistence type="inferred from homology"/>
<evidence type="ECO:0000256" key="5">
    <source>
        <dbReference type="NCBIfam" id="TIGR00559"/>
    </source>
</evidence>
<gene>
    <name evidence="4" type="primary">pdxJ</name>
    <name evidence="6" type="ORF">SAMN02745887_00665</name>
</gene>
<dbReference type="PANTHER" id="PTHR30456">
    <property type="entry name" value="PYRIDOXINE 5'-PHOSPHATE SYNTHASE"/>
    <property type="match status" value="1"/>
</dbReference>
<comment type="subunit">
    <text evidence="4">Homooctamer; tetramer of dimers.</text>
</comment>
<dbReference type="STRING" id="1121279.SAMN02745887_00665"/>
<keyword evidence="1 4" id="KW-0963">Cytoplasm</keyword>
<sequence>MTVLSVNVNKIAVLRNSRGGDMPSVLAAAQTCLAAGCGGITVHPRPDQRHIRPQDVLDLAQLLAGSPAELNIEGNPFAPPRDAYPGLLALCAAAKPAQATLVPDSDGQITSDHGFDLRRDAERLRPLIAELHEVGCRVSLFMDADSPDIELAAEIGADRIELYTGPYAEAFERGDAARQLALCAQAARRAQAVGLSVNAGHDLNQANLGAFLVQVPAVAEVSIGHALIGEALYAGLAATVAAYTAICAGEGR</sequence>
<feature type="binding site" evidence="4">
    <location>
        <position position="7"/>
    </location>
    <ligand>
        <name>3-amino-2-oxopropyl phosphate</name>
        <dbReference type="ChEBI" id="CHEBI:57279"/>
    </ligand>
</feature>
<organism evidence="6 7">
    <name type="scientific">Chitinimonas taiwanensis DSM 18899</name>
    <dbReference type="NCBI Taxonomy" id="1121279"/>
    <lineage>
        <taxon>Bacteria</taxon>
        <taxon>Pseudomonadati</taxon>
        <taxon>Pseudomonadota</taxon>
        <taxon>Betaproteobacteria</taxon>
        <taxon>Neisseriales</taxon>
        <taxon>Chitinibacteraceae</taxon>
        <taxon>Chitinimonas</taxon>
    </lineage>
</organism>
<evidence type="ECO:0000313" key="6">
    <source>
        <dbReference type="EMBL" id="SFZ72567.1"/>
    </source>
</evidence>
<dbReference type="EC" id="2.6.99.2" evidence="4 5"/>
<evidence type="ECO:0000256" key="2">
    <source>
        <dbReference type="ARBA" id="ARBA00022679"/>
    </source>
</evidence>
<keyword evidence="3 4" id="KW-0664">Pyridoxine biosynthesis</keyword>
<dbReference type="InterPro" id="IPR036130">
    <property type="entry name" value="Pyridoxine-5'_phos_synth"/>
</dbReference>
<keyword evidence="2 4" id="KW-0808">Transferase</keyword>
<evidence type="ECO:0000256" key="1">
    <source>
        <dbReference type="ARBA" id="ARBA00022490"/>
    </source>
</evidence>
<feature type="active site" description="Proton acceptor" evidence="4">
    <location>
        <position position="73"/>
    </location>
</feature>
<feature type="binding site" evidence="4">
    <location>
        <position position="202"/>
    </location>
    <ligand>
        <name>3-amino-2-oxopropyl phosphate</name>
        <dbReference type="ChEBI" id="CHEBI:57279"/>
    </ligand>
</feature>
<protein>
    <recommendedName>
        <fullName evidence="4 5">Pyridoxine 5'-phosphate synthase</fullName>
        <shortName evidence="4">PNP synthase</shortName>
        <ecNumber evidence="4 5">2.6.99.2</ecNumber>
    </recommendedName>
</protein>
<dbReference type="InterPro" id="IPR013785">
    <property type="entry name" value="Aldolase_TIM"/>
</dbReference>
<feature type="site" description="Transition state stabilizer" evidence="4">
    <location>
        <position position="161"/>
    </location>
</feature>
<accession>A0A1K2H7Q6</accession>
<dbReference type="GO" id="GO:0005829">
    <property type="term" value="C:cytosol"/>
    <property type="evidence" value="ECO:0007669"/>
    <property type="project" value="TreeGrafter"/>
</dbReference>
<dbReference type="GO" id="GO:0033856">
    <property type="term" value="F:pyridoxine 5'-phosphate synthase activity"/>
    <property type="evidence" value="ECO:0007669"/>
    <property type="project" value="UniProtKB-UniRule"/>
</dbReference>
<dbReference type="NCBIfam" id="TIGR00559">
    <property type="entry name" value="pdxJ"/>
    <property type="match status" value="1"/>
</dbReference>
<name>A0A1K2H7Q6_9NEIS</name>
<dbReference type="SUPFAM" id="SSF63892">
    <property type="entry name" value="Pyridoxine 5'-phosphate synthase"/>
    <property type="match status" value="1"/>
</dbReference>
<feature type="binding site" evidence="4">
    <location>
        <begin position="224"/>
        <end position="225"/>
    </location>
    <ligand>
        <name>3-amino-2-oxopropyl phosphate</name>
        <dbReference type="ChEBI" id="CHEBI:57279"/>
    </ligand>
</feature>
<comment type="pathway">
    <text evidence="4">Cofactor biosynthesis; pyridoxine 5'-phosphate biosynthesis; pyridoxine 5'-phosphate from D-erythrose 4-phosphate: step 5/5.</text>
</comment>
<dbReference type="InterPro" id="IPR004569">
    <property type="entry name" value="PyrdxlP_synth_PdxJ"/>
</dbReference>
<evidence type="ECO:0000256" key="3">
    <source>
        <dbReference type="ARBA" id="ARBA00023096"/>
    </source>
</evidence>
<feature type="binding site" evidence="4">
    <location>
        <position position="18"/>
    </location>
    <ligand>
        <name>3-amino-2-oxopropyl phosphate</name>
        <dbReference type="ChEBI" id="CHEBI:57279"/>
    </ligand>
</feature>
<dbReference type="UniPathway" id="UPA00244">
    <property type="reaction ID" value="UER00313"/>
</dbReference>
<comment type="catalytic activity">
    <reaction evidence="4">
        <text>3-amino-2-oxopropyl phosphate + 1-deoxy-D-xylulose 5-phosphate = pyridoxine 5'-phosphate + phosphate + 2 H2O + H(+)</text>
        <dbReference type="Rhea" id="RHEA:15265"/>
        <dbReference type="ChEBI" id="CHEBI:15377"/>
        <dbReference type="ChEBI" id="CHEBI:15378"/>
        <dbReference type="ChEBI" id="CHEBI:43474"/>
        <dbReference type="ChEBI" id="CHEBI:57279"/>
        <dbReference type="ChEBI" id="CHEBI:57792"/>
        <dbReference type="ChEBI" id="CHEBI:58589"/>
        <dbReference type="EC" id="2.6.99.2"/>
    </reaction>
</comment>
<feature type="active site" description="Proton donor" evidence="4">
    <location>
        <position position="201"/>
    </location>
</feature>
<dbReference type="GO" id="GO:0008615">
    <property type="term" value="P:pyridoxine biosynthetic process"/>
    <property type="evidence" value="ECO:0007669"/>
    <property type="project" value="UniProtKB-UniRule"/>
</dbReference>
<dbReference type="PANTHER" id="PTHR30456:SF0">
    <property type="entry name" value="PYRIDOXINE 5'-PHOSPHATE SYNTHASE"/>
    <property type="match status" value="1"/>
</dbReference>
<comment type="caution">
    <text evidence="4">Lacks conserved residue(s) required for the propagation of feature annotation.</text>
</comment>
<dbReference type="Pfam" id="PF03740">
    <property type="entry name" value="PdxJ"/>
    <property type="match status" value="1"/>
</dbReference>
<reference evidence="6 7" key="1">
    <citation type="submission" date="2016-11" db="EMBL/GenBank/DDBJ databases">
        <authorList>
            <person name="Jaros S."/>
            <person name="Januszkiewicz K."/>
            <person name="Wedrychowicz H."/>
        </authorList>
    </citation>
    <scope>NUCLEOTIDE SEQUENCE [LARGE SCALE GENOMIC DNA]</scope>
    <source>
        <strain evidence="6 7">DSM 18899</strain>
    </source>
</reference>
<comment type="subcellular location">
    <subcellularLocation>
        <location evidence="4">Cytoplasm</location>
    </subcellularLocation>
</comment>
<dbReference type="Proteomes" id="UP000186513">
    <property type="component" value="Unassembled WGS sequence"/>
</dbReference>
<dbReference type="HAMAP" id="MF_00279">
    <property type="entry name" value="PdxJ"/>
    <property type="match status" value="1"/>
</dbReference>
<dbReference type="EMBL" id="FPKR01000002">
    <property type="protein sequence ID" value="SFZ72567.1"/>
    <property type="molecule type" value="Genomic_DNA"/>
</dbReference>
<dbReference type="CDD" id="cd00003">
    <property type="entry name" value="PNPsynthase"/>
    <property type="match status" value="1"/>
</dbReference>